<gene>
    <name evidence="8" type="ORF">BS640_15420</name>
</gene>
<feature type="chain" id="PRO_5010860742" evidence="5">
    <location>
        <begin position="24"/>
        <end position="318"/>
    </location>
</feature>
<comment type="subcellular location">
    <subcellularLocation>
        <location evidence="1">Periplasm</location>
    </subcellularLocation>
</comment>
<evidence type="ECO:0000313" key="8">
    <source>
        <dbReference type="EMBL" id="ORJ24649.1"/>
    </source>
</evidence>
<comment type="similarity">
    <text evidence="2">Belongs to the RseB family.</text>
</comment>
<dbReference type="GO" id="GO:0045152">
    <property type="term" value="F:antisigma factor binding"/>
    <property type="evidence" value="ECO:0007669"/>
    <property type="project" value="TreeGrafter"/>
</dbReference>
<dbReference type="PANTHER" id="PTHR38782">
    <property type="match status" value="1"/>
</dbReference>
<evidence type="ECO:0000256" key="2">
    <source>
        <dbReference type="ARBA" id="ARBA00008150"/>
    </source>
</evidence>
<keyword evidence="4" id="KW-0574">Periplasm</keyword>
<organism evidence="8 9">
    <name type="scientific">Rouxiella badensis</name>
    <dbReference type="NCBI Taxonomy" id="1646377"/>
    <lineage>
        <taxon>Bacteria</taxon>
        <taxon>Pseudomonadati</taxon>
        <taxon>Pseudomonadota</taxon>
        <taxon>Gammaproteobacteria</taxon>
        <taxon>Enterobacterales</taxon>
        <taxon>Yersiniaceae</taxon>
        <taxon>Rouxiella</taxon>
    </lineage>
</organism>
<dbReference type="InterPro" id="IPR033436">
    <property type="entry name" value="MucB/RseB_C"/>
</dbReference>
<evidence type="ECO:0000259" key="7">
    <source>
        <dbReference type="Pfam" id="PF17188"/>
    </source>
</evidence>
<protein>
    <submittedName>
        <fullName evidence="8">Sigma-E factor regulatory protein RseB</fullName>
    </submittedName>
</protein>
<dbReference type="Gene3D" id="3.30.200.100">
    <property type="entry name" value="MucB/RseB, C-terminal domain"/>
    <property type="match status" value="1"/>
</dbReference>
<dbReference type="RefSeq" id="WP_017489893.1">
    <property type="nucleotide sequence ID" value="NZ_CP049603.1"/>
</dbReference>
<comment type="caution">
    <text evidence="8">The sequence shown here is derived from an EMBL/GenBank/DDBJ whole genome shotgun (WGS) entry which is preliminary data.</text>
</comment>
<dbReference type="Proteomes" id="UP000192536">
    <property type="component" value="Unassembled WGS sequence"/>
</dbReference>
<dbReference type="NCBIfam" id="NF006990">
    <property type="entry name" value="PRK09455.1"/>
    <property type="match status" value="1"/>
</dbReference>
<dbReference type="PANTHER" id="PTHR38782:SF1">
    <property type="entry name" value="SIGMA-E FACTOR REGULATORY PROTEIN RSEB"/>
    <property type="match status" value="1"/>
</dbReference>
<sequence length="318" mass="35369">MKQIWYGVSLLTCSMLTINTASAENPPAPEALLQQMSAASQSLNYEVAFINITKQGIDSYRYRHAKTKGTQLGDLLLMDGPRREVVQRGNDISYFETGLQPFTLAGDHIVDSLPELAFSDIANLSKFYDFIAVGRARAADRSSEVIRVVSRDGTRFSYIVWIDEKDKLPLRVDLLDKDGETLEQFRVISLTVDPDVAEAFNGIDKANLPPVLSIPDSSKTQFSWSPKWLPEGMKEVSRSKRNLPNMPVTIESRLYSDGLFSFSINVNPSSSVTSDQIVRQGRRTVQTDVRNGNEITIVGELPPSTAKRISDSIVFTGQ</sequence>
<evidence type="ECO:0000256" key="4">
    <source>
        <dbReference type="ARBA" id="ARBA00022764"/>
    </source>
</evidence>
<keyword evidence="3 5" id="KW-0732">Signal</keyword>
<evidence type="ECO:0000313" key="9">
    <source>
        <dbReference type="Proteomes" id="UP000192536"/>
    </source>
</evidence>
<feature type="signal peptide" evidence="5">
    <location>
        <begin position="1"/>
        <end position="23"/>
    </location>
</feature>
<keyword evidence="9" id="KW-1185">Reference proteome</keyword>
<dbReference type="InterPro" id="IPR005588">
    <property type="entry name" value="MucB_RseB"/>
</dbReference>
<dbReference type="EMBL" id="MRWE01000026">
    <property type="protein sequence ID" value="ORJ24649.1"/>
    <property type="molecule type" value="Genomic_DNA"/>
</dbReference>
<evidence type="ECO:0000256" key="3">
    <source>
        <dbReference type="ARBA" id="ARBA00022729"/>
    </source>
</evidence>
<evidence type="ECO:0000256" key="1">
    <source>
        <dbReference type="ARBA" id="ARBA00004418"/>
    </source>
</evidence>
<evidence type="ECO:0000259" key="6">
    <source>
        <dbReference type="Pfam" id="PF03888"/>
    </source>
</evidence>
<dbReference type="Pfam" id="PF03888">
    <property type="entry name" value="MucB_RseB"/>
    <property type="match status" value="1"/>
</dbReference>
<dbReference type="PIRSF" id="PIRSF005427">
    <property type="entry name" value="RseB"/>
    <property type="match status" value="1"/>
</dbReference>
<dbReference type="InterPro" id="IPR038484">
    <property type="entry name" value="MucB/RseB_C_sf"/>
</dbReference>
<evidence type="ECO:0000256" key="5">
    <source>
        <dbReference type="SAM" id="SignalP"/>
    </source>
</evidence>
<dbReference type="GO" id="GO:0032885">
    <property type="term" value="P:regulation of polysaccharide biosynthetic process"/>
    <property type="evidence" value="ECO:0007669"/>
    <property type="project" value="TreeGrafter"/>
</dbReference>
<dbReference type="CDD" id="cd16327">
    <property type="entry name" value="RseB"/>
    <property type="match status" value="1"/>
</dbReference>
<accession>A0A1X0WD23</accession>
<dbReference type="GeneID" id="93567367"/>
<feature type="domain" description="MucB/RseB N-terminal" evidence="6">
    <location>
        <begin position="29"/>
        <end position="210"/>
    </location>
</feature>
<dbReference type="InterPro" id="IPR033434">
    <property type="entry name" value="MucB/RseB_N"/>
</dbReference>
<name>A0A1X0WD23_9GAMM</name>
<dbReference type="GO" id="GO:0030288">
    <property type="term" value="C:outer membrane-bounded periplasmic space"/>
    <property type="evidence" value="ECO:0007669"/>
    <property type="project" value="TreeGrafter"/>
</dbReference>
<dbReference type="Gene3D" id="2.50.20.10">
    <property type="entry name" value="Lipoprotein localisation LolA/LolB/LppX"/>
    <property type="match status" value="1"/>
</dbReference>
<proteinExistence type="inferred from homology"/>
<dbReference type="STRING" id="1646377.BS640_15420"/>
<feature type="domain" description="MucB/RseB C-terminal" evidence="7">
    <location>
        <begin position="219"/>
        <end position="313"/>
    </location>
</feature>
<dbReference type="AlphaFoldDB" id="A0A1X0WD23"/>
<dbReference type="Pfam" id="PF17188">
    <property type="entry name" value="MucB_RseB_C"/>
    <property type="match status" value="1"/>
</dbReference>
<reference evidence="8 9" key="1">
    <citation type="journal article" date="2017" name="Int. J. Syst. Evol. Microbiol.">
        <title>Rouxiella badensis sp. nov. and Rouxiella silvae sp. nov. isolated from peat bog soil in Germany and emendation of the genus description.</title>
        <authorList>
            <person name="Le Fleche-Mateos A."/>
            <person name="Kugler J.H."/>
            <person name="Hansen S.H."/>
            <person name="Syldatk C."/>
            <person name="Hausmann R."/>
            <person name="Lomprez F."/>
            <person name="Vandenbogaert M."/>
            <person name="Manuguerra J.C."/>
            <person name="Grimont P.A."/>
        </authorList>
    </citation>
    <scope>NUCLEOTIDE SEQUENCE [LARGE SCALE GENOMIC DNA]</scope>
    <source>
        <strain evidence="8 9">DSM 100043</strain>
    </source>
</reference>